<comment type="caution">
    <text evidence="1">The sequence shown here is derived from an EMBL/GenBank/DDBJ whole genome shotgun (WGS) entry which is preliminary data.</text>
</comment>
<proteinExistence type="predicted"/>
<protein>
    <recommendedName>
        <fullName evidence="2">NAD-dependent epimerase/dehydratase domain-containing protein</fullName>
    </recommendedName>
</protein>
<evidence type="ECO:0008006" key="2">
    <source>
        <dbReference type="Google" id="ProtNLM"/>
    </source>
</evidence>
<sequence length="42" mass="5080">SWPNHMDDSAAREEWRWSPQYDLATMTKEMLQKLSDKLKIEI</sequence>
<dbReference type="Gene3D" id="3.40.50.720">
    <property type="entry name" value="NAD(P)-binding Rossmann-like Domain"/>
    <property type="match status" value="1"/>
</dbReference>
<evidence type="ECO:0000313" key="1">
    <source>
        <dbReference type="EMBL" id="GAH35998.1"/>
    </source>
</evidence>
<feature type="non-terminal residue" evidence="1">
    <location>
        <position position="1"/>
    </location>
</feature>
<dbReference type="AlphaFoldDB" id="X1GSN4"/>
<gene>
    <name evidence="1" type="ORF">S03H2_13244</name>
</gene>
<reference evidence="1" key="1">
    <citation type="journal article" date="2014" name="Front. Microbiol.">
        <title>High frequency of phylogenetically diverse reductive dehalogenase-homologous genes in deep subseafloor sedimentary metagenomes.</title>
        <authorList>
            <person name="Kawai M."/>
            <person name="Futagami T."/>
            <person name="Toyoda A."/>
            <person name="Takaki Y."/>
            <person name="Nishi S."/>
            <person name="Hori S."/>
            <person name="Arai W."/>
            <person name="Tsubouchi T."/>
            <person name="Morono Y."/>
            <person name="Uchiyama I."/>
            <person name="Ito T."/>
            <person name="Fujiyama A."/>
            <person name="Inagaki F."/>
            <person name="Takami H."/>
        </authorList>
    </citation>
    <scope>NUCLEOTIDE SEQUENCE</scope>
    <source>
        <strain evidence="1">Expedition CK06-06</strain>
    </source>
</reference>
<dbReference type="EMBL" id="BARU01006722">
    <property type="protein sequence ID" value="GAH35998.1"/>
    <property type="molecule type" value="Genomic_DNA"/>
</dbReference>
<accession>X1GSN4</accession>
<name>X1GSN4_9ZZZZ</name>
<organism evidence="1">
    <name type="scientific">marine sediment metagenome</name>
    <dbReference type="NCBI Taxonomy" id="412755"/>
    <lineage>
        <taxon>unclassified sequences</taxon>
        <taxon>metagenomes</taxon>
        <taxon>ecological metagenomes</taxon>
    </lineage>
</organism>